<keyword evidence="10" id="KW-0406">Ion transport</keyword>
<feature type="domain" description="Ion transport" evidence="16">
    <location>
        <begin position="504"/>
        <end position="642"/>
    </location>
</feature>
<comment type="subcellular location">
    <subcellularLocation>
        <location evidence="1">Cell membrane</location>
        <topology evidence="1">Multi-pass membrane protein</topology>
    </subcellularLocation>
</comment>
<keyword evidence="9 15" id="KW-1133">Transmembrane helix</keyword>
<evidence type="ECO:0000256" key="7">
    <source>
        <dbReference type="ARBA" id="ARBA00022737"/>
    </source>
</evidence>
<feature type="region of interest" description="Disordered" evidence="14">
    <location>
        <begin position="1163"/>
        <end position="1182"/>
    </location>
</feature>
<evidence type="ECO:0000256" key="13">
    <source>
        <dbReference type="PROSITE-ProRule" id="PRU00023"/>
    </source>
</evidence>
<evidence type="ECO:0000313" key="17">
    <source>
        <dbReference type="EMBL" id="KAG7300895.1"/>
    </source>
</evidence>
<dbReference type="Pfam" id="PF12796">
    <property type="entry name" value="Ank_2"/>
    <property type="match status" value="1"/>
</dbReference>
<dbReference type="PROSITE" id="PS50297">
    <property type="entry name" value="ANK_REP_REGION"/>
    <property type="match status" value="1"/>
</dbReference>
<dbReference type="InterPro" id="IPR024862">
    <property type="entry name" value="TRPV"/>
</dbReference>
<feature type="transmembrane region" description="Helical" evidence="15">
    <location>
        <begin position="479"/>
        <end position="498"/>
    </location>
</feature>
<dbReference type="PANTHER" id="PTHR10582">
    <property type="entry name" value="TRANSIENT RECEPTOR POTENTIAL ION CHANNEL PROTEIN"/>
    <property type="match status" value="1"/>
</dbReference>
<evidence type="ECO:0000256" key="2">
    <source>
        <dbReference type="ARBA" id="ARBA00022448"/>
    </source>
</evidence>
<evidence type="ECO:0000256" key="10">
    <source>
        <dbReference type="ARBA" id="ARBA00023065"/>
    </source>
</evidence>
<dbReference type="PROSITE" id="PS50088">
    <property type="entry name" value="ANK_REPEAT"/>
    <property type="match status" value="1"/>
</dbReference>
<feature type="compositionally biased region" description="Basic and acidic residues" evidence="14">
    <location>
        <begin position="1102"/>
        <end position="1113"/>
    </location>
</feature>
<feature type="region of interest" description="Disordered" evidence="14">
    <location>
        <begin position="1097"/>
        <end position="1147"/>
    </location>
</feature>
<dbReference type="Gene3D" id="1.10.287.70">
    <property type="match status" value="1"/>
</dbReference>
<dbReference type="PANTHER" id="PTHR10582:SF2">
    <property type="entry name" value="INACTIVE"/>
    <property type="match status" value="1"/>
</dbReference>
<keyword evidence="8" id="KW-0106">Calcium</keyword>
<evidence type="ECO:0000256" key="9">
    <source>
        <dbReference type="ARBA" id="ARBA00022989"/>
    </source>
</evidence>
<keyword evidence="4" id="KW-0109">Calcium transport</keyword>
<dbReference type="Gene3D" id="1.25.40.20">
    <property type="entry name" value="Ankyrin repeat-containing domain"/>
    <property type="match status" value="1"/>
</dbReference>
<feature type="region of interest" description="Disordered" evidence="14">
    <location>
        <begin position="1222"/>
        <end position="1248"/>
    </location>
</feature>
<dbReference type="InterPro" id="IPR002110">
    <property type="entry name" value="Ankyrin_rpt"/>
</dbReference>
<feature type="transmembrane region" description="Helical" evidence="15">
    <location>
        <begin position="611"/>
        <end position="632"/>
    </location>
</feature>
<evidence type="ECO:0000256" key="15">
    <source>
        <dbReference type="SAM" id="Phobius"/>
    </source>
</evidence>
<name>A0ABQ7Q6M5_PLUXY</name>
<keyword evidence="5" id="KW-0107">Calcium channel</keyword>
<keyword evidence="18" id="KW-1185">Reference proteome</keyword>
<feature type="transmembrane region" description="Helical" evidence="15">
    <location>
        <begin position="505"/>
        <end position="524"/>
    </location>
</feature>
<evidence type="ECO:0000256" key="5">
    <source>
        <dbReference type="ARBA" id="ARBA00022673"/>
    </source>
</evidence>
<feature type="compositionally biased region" description="Basic residues" evidence="14">
    <location>
        <begin position="1234"/>
        <end position="1248"/>
    </location>
</feature>
<organism evidence="17 18">
    <name type="scientific">Plutella xylostella</name>
    <name type="common">Diamondback moth</name>
    <name type="synonym">Plutella maculipennis</name>
    <dbReference type="NCBI Taxonomy" id="51655"/>
    <lineage>
        <taxon>Eukaryota</taxon>
        <taxon>Metazoa</taxon>
        <taxon>Ecdysozoa</taxon>
        <taxon>Arthropoda</taxon>
        <taxon>Hexapoda</taxon>
        <taxon>Insecta</taxon>
        <taxon>Pterygota</taxon>
        <taxon>Neoptera</taxon>
        <taxon>Endopterygota</taxon>
        <taxon>Lepidoptera</taxon>
        <taxon>Glossata</taxon>
        <taxon>Ditrysia</taxon>
        <taxon>Yponomeutoidea</taxon>
        <taxon>Plutellidae</taxon>
        <taxon>Plutella</taxon>
    </lineage>
</organism>
<dbReference type="SUPFAM" id="SSF48403">
    <property type="entry name" value="Ankyrin repeat"/>
    <property type="match status" value="1"/>
</dbReference>
<evidence type="ECO:0000313" key="18">
    <source>
        <dbReference type="Proteomes" id="UP000823941"/>
    </source>
</evidence>
<dbReference type="SMART" id="SM00248">
    <property type="entry name" value="ANK"/>
    <property type="match status" value="5"/>
</dbReference>
<evidence type="ECO:0000256" key="1">
    <source>
        <dbReference type="ARBA" id="ARBA00004651"/>
    </source>
</evidence>
<keyword evidence="6 15" id="KW-0812">Transmembrane</keyword>
<feature type="compositionally biased region" description="Basic residues" evidence="14">
    <location>
        <begin position="1126"/>
        <end position="1135"/>
    </location>
</feature>
<sequence>MGASCRKLLSSNGVQAAGSVLDRVISQASSEDNTVLYKLADYKKGGLLLEAYAKGGMVAAEKLIREQFAAYMYAGGRGRVINRAEYLRWKFRDQEQVVLPIEASLSPYDPLAKWEDHMACWQMCYRGALGESLLHVLIICDTKIHTRLARTLVKCYPKLSLDVVEGEEYLGASSLHLAIAYSNNELVQDLVECGADVNQRAIGSFFLPRDQQCNPPARSTNYEGLAYLGEYPLAWAACCANEAVYNLLLDSTADPDSQDSFGNMILHMVVVCDKLDMFGYALRHPKMPASNGRMNKAGFTPLTLACQLGRASVFREMLELSAKEFWRYSNITCSAYPLNALDTLLPDGRTNWNSALFIILNGTKQEHLNMLDGGIIQRLLEEKWKTFARNKFLKRLMILMLHLFLLSISVYLRHSSIEADTHPNWGLEVDDVRSGVRLSCELGTIVSTLCYIILQQGDELKNQGLVAYFKQLIHEPAKFIFLASNLLLLACIPARLSLQTNLEEAILIFVLPGSWFLLMFFAGAVKLTGPFVTMIYSMITGDMFTFGIIYCIILFGFSQSFFFLYKGFPNVQGTLFSSYPSTWMALFQITLGDYSYTDLGLTTYPNLSKTVFAVFMVFVPILLLNMLIAMMGNTYAHVIEQSEKEWVKQWAKIVVSLERSVAQEDAHRYLQEYSIGLGPSDDPRYEQRAVMVIKSKAKTRAKQRKGALTNWKRVGKVTISELRKRGISGEDLRRLMWGRVSISSPTKNPLPKIPPPDCVIGGQTGDTVPGVGSALSSSLGVMTATHQLNLGGTDLMQKLPTPDLLVNGKTRTPTAPGQVLGLASQPARVPLGGVTPGVVPSQMTAPGQVLGQMAATGLTSGQTGVPGLPQGQMAVSGQMVPIRQPVASGLIQGSQVPGITQRPSALAAGQVVATGMNLQGQTTGPGGTLQLMPPGSMTPGQVPLIGMPSQIPQGQALVPGGIGQGPMMMSAAQNQLIQGQVLGAGQVMAAGFAGQGVMIPGAQTGFGQPAGIFPGLQLPGPPIPQVSTEVFRDYLLELVILAESKDPKESQLKDLAEKAANLKNVPEIDININLAAKSARKVVAGAMSGLFGVAADAPAPDSWRRDRQDHSDSDPISDTVLLGRASRARRARSASRRAPPPPPHLYVPARSMYLVASESSAVESDAPWDDQPSSGNNSTLNVCPEDLSRMRAARPLCIQHATGQVPIEHSVYVVGSGSGAEVESAAPSQTSKPERRKPRPKTARNRRNRCVYDVMNNENYNFILQGVSSARDRQPAGAVGHGASLANIPHDPVLQRLHCLS</sequence>
<keyword evidence="12" id="KW-0407">Ion channel</keyword>
<comment type="caution">
    <text evidence="17">The sequence shown here is derived from an EMBL/GenBank/DDBJ whole genome shotgun (WGS) entry which is preliminary data.</text>
</comment>
<protein>
    <recommendedName>
        <fullName evidence="16">Ion transport domain-containing protein</fullName>
    </recommendedName>
</protein>
<keyword evidence="13" id="KW-0040">ANK repeat</keyword>
<dbReference type="Proteomes" id="UP000823941">
    <property type="component" value="Chromosome 20"/>
</dbReference>
<evidence type="ECO:0000256" key="11">
    <source>
        <dbReference type="ARBA" id="ARBA00023136"/>
    </source>
</evidence>
<feature type="repeat" description="ANK" evidence="13">
    <location>
        <begin position="170"/>
        <end position="202"/>
    </location>
</feature>
<dbReference type="Pfam" id="PF00520">
    <property type="entry name" value="Ion_trans"/>
    <property type="match status" value="1"/>
</dbReference>
<feature type="compositionally biased region" description="Polar residues" evidence="14">
    <location>
        <begin position="1171"/>
        <end position="1181"/>
    </location>
</feature>
<gene>
    <name evidence="17" type="ORF">JYU34_015237</name>
</gene>
<dbReference type="InterPro" id="IPR036770">
    <property type="entry name" value="Ankyrin_rpt-contain_sf"/>
</dbReference>
<evidence type="ECO:0000256" key="6">
    <source>
        <dbReference type="ARBA" id="ARBA00022692"/>
    </source>
</evidence>
<keyword evidence="3" id="KW-1003">Cell membrane</keyword>
<dbReference type="InterPro" id="IPR005821">
    <property type="entry name" value="Ion_trans_dom"/>
</dbReference>
<reference evidence="17 18" key="1">
    <citation type="submission" date="2021-06" db="EMBL/GenBank/DDBJ databases">
        <title>A haploid diamondback moth (Plutella xylostella L.) genome assembly resolves 31 chromosomes and identifies a diamide resistance mutation.</title>
        <authorList>
            <person name="Ward C.M."/>
            <person name="Perry K.D."/>
            <person name="Baker G."/>
            <person name="Powis K."/>
            <person name="Heckel D.G."/>
            <person name="Baxter S.W."/>
        </authorList>
    </citation>
    <scope>NUCLEOTIDE SEQUENCE [LARGE SCALE GENOMIC DNA]</scope>
    <source>
        <strain evidence="17 18">LV</strain>
        <tissue evidence="17">Single pupa</tissue>
    </source>
</reference>
<evidence type="ECO:0000256" key="12">
    <source>
        <dbReference type="ARBA" id="ARBA00023303"/>
    </source>
</evidence>
<dbReference type="EMBL" id="JAHIBW010000020">
    <property type="protein sequence ID" value="KAG7300895.1"/>
    <property type="molecule type" value="Genomic_DNA"/>
</dbReference>
<proteinExistence type="predicted"/>
<dbReference type="Pfam" id="PF00023">
    <property type="entry name" value="Ank"/>
    <property type="match status" value="1"/>
</dbReference>
<evidence type="ECO:0000259" key="16">
    <source>
        <dbReference type="Pfam" id="PF00520"/>
    </source>
</evidence>
<evidence type="ECO:0000256" key="3">
    <source>
        <dbReference type="ARBA" id="ARBA00022475"/>
    </source>
</evidence>
<evidence type="ECO:0000256" key="4">
    <source>
        <dbReference type="ARBA" id="ARBA00022568"/>
    </source>
</evidence>
<evidence type="ECO:0000256" key="8">
    <source>
        <dbReference type="ARBA" id="ARBA00022837"/>
    </source>
</evidence>
<keyword evidence="7" id="KW-0677">Repeat</keyword>
<keyword evidence="11 15" id="KW-0472">Membrane</keyword>
<feature type="transmembrane region" description="Helical" evidence="15">
    <location>
        <begin position="544"/>
        <end position="565"/>
    </location>
</feature>
<evidence type="ECO:0000256" key="14">
    <source>
        <dbReference type="SAM" id="MobiDB-lite"/>
    </source>
</evidence>
<accession>A0ABQ7Q6M5</accession>
<keyword evidence="2" id="KW-0813">Transport</keyword>